<feature type="transmembrane region" description="Helical" evidence="1">
    <location>
        <begin position="51"/>
        <end position="75"/>
    </location>
</feature>
<protein>
    <submittedName>
        <fullName evidence="2">Uncharacterized protein</fullName>
    </submittedName>
</protein>
<evidence type="ECO:0000313" key="2">
    <source>
        <dbReference type="EMBL" id="CAA6808097.1"/>
    </source>
</evidence>
<keyword evidence="1" id="KW-0472">Membrane</keyword>
<accession>A0A6S6SI37</accession>
<dbReference type="AlphaFoldDB" id="A0A6S6SI37"/>
<reference evidence="2" key="1">
    <citation type="submission" date="2020-01" db="EMBL/GenBank/DDBJ databases">
        <authorList>
            <person name="Meier V. D."/>
            <person name="Meier V D."/>
        </authorList>
    </citation>
    <scope>NUCLEOTIDE SEQUENCE</scope>
    <source>
        <strain evidence="2">HLG_WM_MAG_04</strain>
    </source>
</reference>
<sequence length="77" mass="9286">MEKFKVIIKKELFFYFVIFIVLALISHSDLLSEPLVRLELLIDQENYLHPFLYTFVVYSFILLVRKILDFILGIFEK</sequence>
<gene>
    <name evidence="2" type="ORF">HELGO_WM3824</name>
</gene>
<dbReference type="EMBL" id="CACVAX010000018">
    <property type="protein sequence ID" value="CAA6808097.1"/>
    <property type="molecule type" value="Genomic_DNA"/>
</dbReference>
<keyword evidence="1" id="KW-0812">Transmembrane</keyword>
<evidence type="ECO:0000256" key="1">
    <source>
        <dbReference type="SAM" id="Phobius"/>
    </source>
</evidence>
<feature type="transmembrane region" description="Helical" evidence="1">
    <location>
        <begin position="12"/>
        <end position="31"/>
    </location>
</feature>
<organism evidence="2">
    <name type="scientific">uncultured Sulfurovum sp</name>
    <dbReference type="NCBI Taxonomy" id="269237"/>
    <lineage>
        <taxon>Bacteria</taxon>
        <taxon>Pseudomonadati</taxon>
        <taxon>Campylobacterota</taxon>
        <taxon>Epsilonproteobacteria</taxon>
        <taxon>Campylobacterales</taxon>
        <taxon>Sulfurovaceae</taxon>
        <taxon>Sulfurovum</taxon>
        <taxon>environmental samples</taxon>
    </lineage>
</organism>
<name>A0A6S6SI37_9BACT</name>
<proteinExistence type="predicted"/>
<keyword evidence="1" id="KW-1133">Transmembrane helix</keyword>